<organism evidence="6 7">
    <name type="scientific">Flavobacterium rhamnosiphilum</name>
    <dbReference type="NCBI Taxonomy" id="2541724"/>
    <lineage>
        <taxon>Bacteria</taxon>
        <taxon>Pseudomonadati</taxon>
        <taxon>Bacteroidota</taxon>
        <taxon>Flavobacteriia</taxon>
        <taxon>Flavobacteriales</taxon>
        <taxon>Flavobacteriaceae</taxon>
        <taxon>Flavobacterium</taxon>
    </lineage>
</organism>
<dbReference type="InterPro" id="IPR011990">
    <property type="entry name" value="TPR-like_helical_dom_sf"/>
</dbReference>
<dbReference type="InterPro" id="IPR006664">
    <property type="entry name" value="OMP_bac"/>
</dbReference>
<dbReference type="InterPro" id="IPR011042">
    <property type="entry name" value="6-blade_b-propeller_TolB-like"/>
</dbReference>
<feature type="domain" description="OmpA-like" evidence="5">
    <location>
        <begin position="525"/>
        <end position="647"/>
    </location>
</feature>
<dbReference type="SUPFAM" id="SSF49464">
    <property type="entry name" value="Carboxypeptidase regulatory domain-like"/>
    <property type="match status" value="1"/>
</dbReference>
<dbReference type="CDD" id="cd07185">
    <property type="entry name" value="OmpA_C-like"/>
    <property type="match status" value="1"/>
</dbReference>
<protein>
    <submittedName>
        <fullName evidence="6">Flagellar motor protein MotB</fullName>
    </submittedName>
</protein>
<sequence length="647" mass="72716">MKIKNLIYTVFLVLFVFKGVAQTTRIANANKQYDSYAYVDAIATYERVAEKGYKDENMFQKLGNAYYFNAELAKASKWYAELFAMNQEQEAEYYYRYSQSLKSIGKYAEANKILEQFNKKSGNDQRAKLFASNKNYLEEIKANSGRYNVADAGINSGFSDYGSSFSGNKLVFASARDTGGVSKKVFKWTNRSFTNLYGAEVNTNDDLSEPKRFGNRINSKFHESTPVFTKDGKTMYFTRNNYLDGKKGKDSKMVTLLKLYKSTLDQQGQWTNVMELPFNSDQYSVAHPALSPDDKTLYFASDMPGTLGQSDLFKVTINDDGSYGIPENLGKSINTEGRETFPFISEDNELYFATDGRPGLGGLDIFVAKIENDNAFKEVKNIGGPINGSQDDFAFLIDSKSRKGFFTSNREGGKGYDDIYAFTEIRKLTCEQALTGVINDQETGLVLANAKVSLFDEKFQLIKESIANDRGHYSFEAACGKTYYVRAEKPDYETKERAITVGEINGKTDLPLALTKAICKVAVGDDLGKCFGIKMIYFDLDKSFIRKEAAFELEKILDVMKQYPKMKIDVRSHTDSRQTAKYNEALSDRRAKATVAWLIENGIAANRLTGKGYGESQLVNTCSDGVKCSEAEHQANRRSEFVVVSME</sequence>
<proteinExistence type="predicted"/>
<keyword evidence="7" id="KW-1185">Reference proteome</keyword>
<comment type="caution">
    <text evidence="6">The sequence shown here is derived from an EMBL/GenBank/DDBJ whole genome shotgun (WGS) entry which is preliminary data.</text>
</comment>
<dbReference type="GO" id="GO:0009279">
    <property type="term" value="C:cell outer membrane"/>
    <property type="evidence" value="ECO:0007669"/>
    <property type="project" value="UniProtKB-SubCell"/>
</dbReference>
<evidence type="ECO:0000256" key="3">
    <source>
        <dbReference type="ARBA" id="ARBA00023237"/>
    </source>
</evidence>
<dbReference type="InterPro" id="IPR011659">
    <property type="entry name" value="WD40"/>
</dbReference>
<dbReference type="InterPro" id="IPR008969">
    <property type="entry name" value="CarboxyPept-like_regulatory"/>
</dbReference>
<keyword evidence="2 4" id="KW-0472">Membrane</keyword>
<dbReference type="SUPFAM" id="SSF103088">
    <property type="entry name" value="OmpA-like"/>
    <property type="match status" value="1"/>
</dbReference>
<dbReference type="Gene3D" id="2.120.10.30">
    <property type="entry name" value="TolB, C-terminal domain"/>
    <property type="match status" value="1"/>
</dbReference>
<keyword evidence="3" id="KW-0998">Cell outer membrane</keyword>
<dbReference type="RefSeq" id="WP_131915697.1">
    <property type="nucleotide sequence ID" value="NZ_SMLG01000004.1"/>
</dbReference>
<dbReference type="AlphaFoldDB" id="A0A4R5F8H3"/>
<accession>A0A4R5F8H3</accession>
<gene>
    <name evidence="6" type="ORF">E0I26_06565</name>
</gene>
<name>A0A4R5F8H3_9FLAO</name>
<comment type="subcellular location">
    <subcellularLocation>
        <location evidence="1">Cell outer membrane</location>
    </subcellularLocation>
</comment>
<dbReference type="Proteomes" id="UP000294814">
    <property type="component" value="Unassembled WGS sequence"/>
</dbReference>
<dbReference type="PRINTS" id="PR01021">
    <property type="entry name" value="OMPADOMAIN"/>
</dbReference>
<evidence type="ECO:0000256" key="4">
    <source>
        <dbReference type="PROSITE-ProRule" id="PRU00473"/>
    </source>
</evidence>
<evidence type="ECO:0000313" key="6">
    <source>
        <dbReference type="EMBL" id="TDE44800.1"/>
    </source>
</evidence>
<dbReference type="InterPro" id="IPR006665">
    <property type="entry name" value="OmpA-like"/>
</dbReference>
<dbReference type="InterPro" id="IPR050330">
    <property type="entry name" value="Bact_OuterMem_StrucFunc"/>
</dbReference>
<dbReference type="Gene3D" id="2.60.40.1120">
    <property type="entry name" value="Carboxypeptidase-like, regulatory domain"/>
    <property type="match status" value="1"/>
</dbReference>
<keyword evidence="6" id="KW-0282">Flagellum</keyword>
<dbReference type="InterPro" id="IPR036737">
    <property type="entry name" value="OmpA-like_sf"/>
</dbReference>
<dbReference type="EMBL" id="SMLG01000004">
    <property type="protein sequence ID" value="TDE44800.1"/>
    <property type="molecule type" value="Genomic_DNA"/>
</dbReference>
<dbReference type="SUPFAM" id="SSF48452">
    <property type="entry name" value="TPR-like"/>
    <property type="match status" value="1"/>
</dbReference>
<evidence type="ECO:0000256" key="1">
    <source>
        <dbReference type="ARBA" id="ARBA00004442"/>
    </source>
</evidence>
<dbReference type="Gene3D" id="3.30.1330.60">
    <property type="entry name" value="OmpA-like domain"/>
    <property type="match status" value="1"/>
</dbReference>
<dbReference type="Pfam" id="PF00691">
    <property type="entry name" value="OmpA"/>
    <property type="match status" value="1"/>
</dbReference>
<evidence type="ECO:0000256" key="2">
    <source>
        <dbReference type="ARBA" id="ARBA00023136"/>
    </source>
</evidence>
<dbReference type="Gene3D" id="1.25.40.10">
    <property type="entry name" value="Tetratricopeptide repeat domain"/>
    <property type="match status" value="1"/>
</dbReference>
<keyword evidence="6" id="KW-0969">Cilium</keyword>
<dbReference type="OrthoDB" id="9809364at2"/>
<dbReference type="PANTHER" id="PTHR30329:SF21">
    <property type="entry name" value="LIPOPROTEIN YIAD-RELATED"/>
    <property type="match status" value="1"/>
</dbReference>
<keyword evidence="6" id="KW-0966">Cell projection</keyword>
<dbReference type="Pfam" id="PF13620">
    <property type="entry name" value="CarboxypepD_reg"/>
    <property type="match status" value="1"/>
</dbReference>
<reference evidence="6 7" key="1">
    <citation type="submission" date="2019-03" db="EMBL/GenBank/DDBJ databases">
        <title>Novel species of Flavobacterium.</title>
        <authorList>
            <person name="Liu Q."/>
            <person name="Xin Y.-H."/>
        </authorList>
    </citation>
    <scope>NUCLEOTIDE SEQUENCE [LARGE SCALE GENOMIC DNA]</scope>
    <source>
        <strain evidence="6 7">LB3P52</strain>
    </source>
</reference>
<dbReference type="SUPFAM" id="SSF82171">
    <property type="entry name" value="DPP6 N-terminal domain-like"/>
    <property type="match status" value="1"/>
</dbReference>
<dbReference type="PANTHER" id="PTHR30329">
    <property type="entry name" value="STATOR ELEMENT OF FLAGELLAR MOTOR COMPLEX"/>
    <property type="match status" value="1"/>
</dbReference>
<dbReference type="Pfam" id="PF07676">
    <property type="entry name" value="PD40"/>
    <property type="match status" value="3"/>
</dbReference>
<evidence type="ECO:0000259" key="5">
    <source>
        <dbReference type="PROSITE" id="PS51123"/>
    </source>
</evidence>
<dbReference type="PROSITE" id="PS51123">
    <property type="entry name" value="OMPA_2"/>
    <property type="match status" value="1"/>
</dbReference>
<evidence type="ECO:0000313" key="7">
    <source>
        <dbReference type="Proteomes" id="UP000294814"/>
    </source>
</evidence>